<feature type="domain" description="C2H2-type" evidence="2">
    <location>
        <begin position="35"/>
        <end position="55"/>
    </location>
</feature>
<dbReference type="SMART" id="SM00355">
    <property type="entry name" value="ZnF_C2H2"/>
    <property type="match status" value="3"/>
</dbReference>
<evidence type="ECO:0000313" key="3">
    <source>
        <dbReference type="EMBL" id="TBU57270.1"/>
    </source>
</evidence>
<dbReference type="PROSITE" id="PS00028">
    <property type="entry name" value="ZINC_FINGER_C2H2_1"/>
    <property type="match status" value="1"/>
</dbReference>
<evidence type="ECO:0000313" key="4">
    <source>
        <dbReference type="Proteomes" id="UP000292082"/>
    </source>
</evidence>
<dbReference type="InterPro" id="IPR036236">
    <property type="entry name" value="Znf_C2H2_sf"/>
</dbReference>
<feature type="region of interest" description="Disordered" evidence="1">
    <location>
        <begin position="214"/>
        <end position="234"/>
    </location>
</feature>
<dbReference type="Gene3D" id="3.30.160.60">
    <property type="entry name" value="Classic Zinc Finger"/>
    <property type="match status" value="1"/>
</dbReference>
<dbReference type="AlphaFoldDB" id="A0A4Q9PSB0"/>
<dbReference type="EMBL" id="ML145139">
    <property type="protein sequence ID" value="TBU57270.1"/>
    <property type="molecule type" value="Genomic_DNA"/>
</dbReference>
<feature type="region of interest" description="Disordered" evidence="1">
    <location>
        <begin position="128"/>
        <end position="163"/>
    </location>
</feature>
<dbReference type="Proteomes" id="UP000292082">
    <property type="component" value="Unassembled WGS sequence"/>
</dbReference>
<keyword evidence="4" id="KW-1185">Reference proteome</keyword>
<name>A0A4Q9PSB0_9APHY</name>
<proteinExistence type="predicted"/>
<dbReference type="InterPro" id="IPR013087">
    <property type="entry name" value="Znf_C2H2_type"/>
</dbReference>
<dbReference type="SUPFAM" id="SSF57667">
    <property type="entry name" value="beta-beta-alpha zinc fingers"/>
    <property type="match status" value="1"/>
</dbReference>
<reference evidence="3 4" key="1">
    <citation type="submission" date="2019-01" db="EMBL/GenBank/DDBJ databases">
        <title>Draft genome sequences of three monokaryotic isolates of the white-rot basidiomycete fungus Dichomitus squalens.</title>
        <authorList>
            <consortium name="DOE Joint Genome Institute"/>
            <person name="Lopez S.C."/>
            <person name="Andreopoulos B."/>
            <person name="Pangilinan J."/>
            <person name="Lipzen A."/>
            <person name="Riley R."/>
            <person name="Ahrendt S."/>
            <person name="Ng V."/>
            <person name="Barry K."/>
            <person name="Daum C."/>
            <person name="Grigoriev I.V."/>
            <person name="Hilden K.S."/>
            <person name="Makela M.R."/>
            <person name="de Vries R.P."/>
        </authorList>
    </citation>
    <scope>NUCLEOTIDE SEQUENCE [LARGE SCALE GENOMIC DNA]</scope>
    <source>
        <strain evidence="3 4">CBS 464.89</strain>
    </source>
</reference>
<organism evidence="3 4">
    <name type="scientific">Dichomitus squalens</name>
    <dbReference type="NCBI Taxonomy" id="114155"/>
    <lineage>
        <taxon>Eukaryota</taxon>
        <taxon>Fungi</taxon>
        <taxon>Dikarya</taxon>
        <taxon>Basidiomycota</taxon>
        <taxon>Agaricomycotina</taxon>
        <taxon>Agaricomycetes</taxon>
        <taxon>Polyporales</taxon>
        <taxon>Polyporaceae</taxon>
        <taxon>Dichomitus</taxon>
    </lineage>
</organism>
<evidence type="ECO:0000259" key="2">
    <source>
        <dbReference type="PROSITE" id="PS00028"/>
    </source>
</evidence>
<protein>
    <recommendedName>
        <fullName evidence="2">C2H2-type domain-containing protein</fullName>
    </recommendedName>
</protein>
<accession>A0A4Q9PSB0</accession>
<sequence>MAPIRNHANGVSGGAYTRGLVFSDRGKAPSIRYWCSVCNESVARLSDFPRHMLKHSDTCKVFCMLSGCRQVGRGFKQAHNLVQHMKTAHGRDNKFKCPHVWVNRDATYEPCSVAYGDAASLRRHRSDVHGFEDGDDEADAQKPTYEGSELPNSKHNQRKSSGKRAVVEGTIIVLPPADPADRHADCKYIAWASASGHIDNAPSPMPCIAQLAKKTSSKGKPRQTARTSAPCPLADPDYSVSVHPTAAGSGVGSVTYGQLTGQAFVPHCSKDQDCAPSYGSSPNAPPAVHDVHHSPELVKPAAISWSFAHQPPHLDYPPTDGYIPPLDLSGAIIDPSAFEFPPLPPQNVLEQMQWANPALALFPELFGSPSGSSSASSMSSRASTASPDYGMPAGPPYWMPESGAGMSTEGFRW</sequence>
<evidence type="ECO:0000256" key="1">
    <source>
        <dbReference type="SAM" id="MobiDB-lite"/>
    </source>
</evidence>
<gene>
    <name evidence="3" type="ORF">BD310DRAFT_560452</name>
</gene>